<evidence type="ECO:0008006" key="3">
    <source>
        <dbReference type="Google" id="ProtNLM"/>
    </source>
</evidence>
<name>A0ABQ7PQ11_PLUXY</name>
<evidence type="ECO:0000313" key="1">
    <source>
        <dbReference type="EMBL" id="KAG7295079.1"/>
    </source>
</evidence>
<dbReference type="EMBL" id="JAHIBW010000032">
    <property type="protein sequence ID" value="KAG7295079.1"/>
    <property type="molecule type" value="Genomic_DNA"/>
</dbReference>
<protein>
    <recommendedName>
        <fullName evidence="3">Transposase</fullName>
    </recommendedName>
</protein>
<reference evidence="1 2" key="1">
    <citation type="submission" date="2021-06" db="EMBL/GenBank/DDBJ databases">
        <title>A haploid diamondback moth (Plutella xylostella L.) genome assembly resolves 31 chromosomes and identifies a diamide resistance mutation.</title>
        <authorList>
            <person name="Ward C.M."/>
            <person name="Perry K.D."/>
            <person name="Baker G."/>
            <person name="Powis K."/>
            <person name="Heckel D.G."/>
            <person name="Baxter S.W."/>
        </authorList>
    </citation>
    <scope>NUCLEOTIDE SEQUENCE [LARGE SCALE GENOMIC DNA]</scope>
    <source>
        <strain evidence="1 2">LV</strain>
        <tissue evidence="1">Single pupa</tissue>
    </source>
</reference>
<sequence>MIIESQWMGKMHNIISCASETHRTNNSLEGWHRRLNSRIKGRLTFINFLYKLKKEAYWQSLKLRQSLFEGNSRRKKDLLFNSKYEKELEKLNKKEITSPYFIKKLCKIRRQLFQIYHE</sequence>
<comment type="caution">
    <text evidence="1">The sequence shown here is derived from an EMBL/GenBank/DDBJ whole genome shotgun (WGS) entry which is preliminary data.</text>
</comment>
<organism evidence="1 2">
    <name type="scientific">Plutella xylostella</name>
    <name type="common">Diamondback moth</name>
    <name type="synonym">Plutella maculipennis</name>
    <dbReference type="NCBI Taxonomy" id="51655"/>
    <lineage>
        <taxon>Eukaryota</taxon>
        <taxon>Metazoa</taxon>
        <taxon>Ecdysozoa</taxon>
        <taxon>Arthropoda</taxon>
        <taxon>Hexapoda</taxon>
        <taxon>Insecta</taxon>
        <taxon>Pterygota</taxon>
        <taxon>Neoptera</taxon>
        <taxon>Endopterygota</taxon>
        <taxon>Lepidoptera</taxon>
        <taxon>Glossata</taxon>
        <taxon>Ditrysia</taxon>
        <taxon>Yponomeutoidea</taxon>
        <taxon>Plutellidae</taxon>
        <taxon>Plutella</taxon>
    </lineage>
</organism>
<accession>A0ABQ7PQ11</accession>
<dbReference type="Proteomes" id="UP000823941">
    <property type="component" value="Unassembled WGS sequence"/>
</dbReference>
<evidence type="ECO:0000313" key="2">
    <source>
        <dbReference type="Proteomes" id="UP000823941"/>
    </source>
</evidence>
<proteinExistence type="predicted"/>
<gene>
    <name evidence="1" type="ORF">JYU34_022548</name>
</gene>
<keyword evidence="2" id="KW-1185">Reference proteome</keyword>